<dbReference type="SUPFAM" id="SSF56112">
    <property type="entry name" value="Protein kinase-like (PK-like)"/>
    <property type="match status" value="1"/>
</dbReference>
<dbReference type="InterPro" id="IPR011009">
    <property type="entry name" value="Kinase-like_dom_sf"/>
</dbReference>
<accession>A0A6P7FCC4</accession>
<evidence type="ECO:0000313" key="2">
    <source>
        <dbReference type="RefSeq" id="XP_028132477.1"/>
    </source>
</evidence>
<dbReference type="InterPro" id="IPR015897">
    <property type="entry name" value="CHK_kinase-like"/>
</dbReference>
<dbReference type="InterPro" id="IPR004119">
    <property type="entry name" value="EcKL"/>
</dbReference>
<dbReference type="Gene3D" id="3.90.1200.10">
    <property type="match status" value="1"/>
</dbReference>
<dbReference type="SMART" id="SM00587">
    <property type="entry name" value="CHK"/>
    <property type="match status" value="1"/>
</dbReference>
<reference evidence="2" key="1">
    <citation type="submission" date="2025-08" db="UniProtKB">
        <authorList>
            <consortium name="RefSeq"/>
        </authorList>
    </citation>
    <scope>IDENTIFICATION</scope>
    <source>
        <tissue evidence="2">Whole insect</tissue>
    </source>
</reference>
<dbReference type="PANTHER" id="PTHR11012:SF30">
    <property type="entry name" value="PROTEIN KINASE-LIKE DOMAIN-CONTAINING"/>
    <property type="match status" value="1"/>
</dbReference>
<sequence>MDSNEKVNSKELVGHWVKQFMTRRRIQEYQIVDDISTIENCGYLSDINLVTVSYLTENNKPETLNLIVKHDFYKKSPLIALAFRIETHIYKTVLETFNQFLESKNLPSLNVIPRYFDSFTDENAQVIITENIVKLGYRLMDRIACADMNHCYVLLEAYAKFHALSFALKDQQPEKFKALCDTEEFYSVYIDDQRDSIRKDITEINKLFKRKGDEDLANKLEQELKNRFTGKISLDSEEEQAVFVHGDNWNHNHMFLYDNENPTKPAAVMLIDWQLACLRSPAFDLALLLFLVCSKNELDQLEHLLQTYHKFLTNYLKQLGSSEDLFTFEDLKRHWKDYSIFGIVIMILDLKIVVSNDFYSGFNFTESVEELYYPRAKAVLETYFKFKEQFSIL</sequence>
<dbReference type="PANTHER" id="PTHR11012">
    <property type="entry name" value="PROTEIN KINASE-LIKE DOMAIN-CONTAINING"/>
    <property type="match status" value="1"/>
</dbReference>
<gene>
    <name evidence="2" type="primary">LOC114327960</name>
</gene>
<evidence type="ECO:0000259" key="1">
    <source>
        <dbReference type="SMART" id="SM00587"/>
    </source>
</evidence>
<protein>
    <submittedName>
        <fullName evidence="2">Uncharacterized protein LOC114327960 isoform X1</fullName>
    </submittedName>
</protein>
<dbReference type="OrthoDB" id="8250698at2759"/>
<name>A0A6P7FCC4_DIAVI</name>
<feature type="domain" description="CHK kinase-like" evidence="1">
    <location>
        <begin position="127"/>
        <end position="318"/>
    </location>
</feature>
<dbReference type="KEGG" id="dvv:114327960"/>
<dbReference type="AlphaFoldDB" id="A0A6P7FCC4"/>
<organism evidence="2">
    <name type="scientific">Diabrotica virgifera virgifera</name>
    <name type="common">western corn rootworm</name>
    <dbReference type="NCBI Taxonomy" id="50390"/>
    <lineage>
        <taxon>Eukaryota</taxon>
        <taxon>Metazoa</taxon>
        <taxon>Ecdysozoa</taxon>
        <taxon>Arthropoda</taxon>
        <taxon>Hexapoda</taxon>
        <taxon>Insecta</taxon>
        <taxon>Pterygota</taxon>
        <taxon>Neoptera</taxon>
        <taxon>Endopterygota</taxon>
        <taxon>Coleoptera</taxon>
        <taxon>Polyphaga</taxon>
        <taxon>Cucujiformia</taxon>
        <taxon>Chrysomeloidea</taxon>
        <taxon>Chrysomelidae</taxon>
        <taxon>Galerucinae</taxon>
        <taxon>Diabroticina</taxon>
        <taxon>Diabroticites</taxon>
        <taxon>Diabrotica</taxon>
    </lineage>
</organism>
<dbReference type="InParanoid" id="A0A6P7FCC4"/>
<proteinExistence type="predicted"/>
<dbReference type="Pfam" id="PF02958">
    <property type="entry name" value="EcKL"/>
    <property type="match status" value="1"/>
</dbReference>
<dbReference type="RefSeq" id="XP_028132477.1">
    <property type="nucleotide sequence ID" value="XM_028276676.1"/>
</dbReference>